<dbReference type="EMBL" id="BAAALT010000016">
    <property type="protein sequence ID" value="GAA1788793.1"/>
    <property type="molecule type" value="Genomic_DNA"/>
</dbReference>
<name>A0ABP4XMV6_9ACTN</name>
<evidence type="ECO:0008006" key="4">
    <source>
        <dbReference type="Google" id="ProtNLM"/>
    </source>
</evidence>
<dbReference type="Proteomes" id="UP001500218">
    <property type="component" value="Unassembled WGS sequence"/>
</dbReference>
<feature type="chain" id="PRO_5047279183" description="Lipoprotein" evidence="1">
    <location>
        <begin position="29"/>
        <end position="303"/>
    </location>
</feature>
<protein>
    <recommendedName>
        <fullName evidence="4">Lipoprotein</fullName>
    </recommendedName>
</protein>
<feature type="signal peptide" evidence="1">
    <location>
        <begin position="1"/>
        <end position="28"/>
    </location>
</feature>
<organism evidence="2 3">
    <name type="scientific">Luedemannella flava</name>
    <dbReference type="NCBI Taxonomy" id="349316"/>
    <lineage>
        <taxon>Bacteria</taxon>
        <taxon>Bacillati</taxon>
        <taxon>Actinomycetota</taxon>
        <taxon>Actinomycetes</taxon>
        <taxon>Micromonosporales</taxon>
        <taxon>Micromonosporaceae</taxon>
        <taxon>Luedemannella</taxon>
    </lineage>
</organism>
<gene>
    <name evidence="2" type="ORF">GCM10009682_08540</name>
</gene>
<proteinExistence type="predicted"/>
<evidence type="ECO:0000256" key="1">
    <source>
        <dbReference type="SAM" id="SignalP"/>
    </source>
</evidence>
<keyword evidence="3" id="KW-1185">Reference proteome</keyword>
<sequence>MTTVRAAVTAASTAVLLALAGCASTADANGTPAGRSAVATGVPADGYGQSTLLLRVAYAGGFVPANLIPTRLPLLSVYADGRVFTQGPQIEIFPPPALPGLEVRRISPADARRLVDLAVAAGVGGSADYGQPGVADAPSTRFTVRTDAGIRTTEVYALGNGDGDGLTGGLTAAQIAARRQLWTLLSQLNDLPRTLGPDAVSQSTLYAPSAIAAVVEEWRSPGPDQPAQEEKEWPGPTLPGPLLGGGLELHCVTASGAAAARVASAATHANTLTPWRSGNQRWTLTLRPLLPDERDCADLRGQS</sequence>
<evidence type="ECO:0000313" key="3">
    <source>
        <dbReference type="Proteomes" id="UP001500218"/>
    </source>
</evidence>
<dbReference type="PROSITE" id="PS51257">
    <property type="entry name" value="PROKAR_LIPOPROTEIN"/>
    <property type="match status" value="1"/>
</dbReference>
<accession>A0ABP4XMV6</accession>
<comment type="caution">
    <text evidence="2">The sequence shown here is derived from an EMBL/GenBank/DDBJ whole genome shotgun (WGS) entry which is preliminary data.</text>
</comment>
<reference evidence="3" key="1">
    <citation type="journal article" date="2019" name="Int. J. Syst. Evol. Microbiol.">
        <title>The Global Catalogue of Microorganisms (GCM) 10K type strain sequencing project: providing services to taxonomists for standard genome sequencing and annotation.</title>
        <authorList>
            <consortium name="The Broad Institute Genomics Platform"/>
            <consortium name="The Broad Institute Genome Sequencing Center for Infectious Disease"/>
            <person name="Wu L."/>
            <person name="Ma J."/>
        </authorList>
    </citation>
    <scope>NUCLEOTIDE SEQUENCE [LARGE SCALE GENOMIC DNA]</scope>
    <source>
        <strain evidence="3">JCM 13250</strain>
    </source>
</reference>
<keyword evidence="1" id="KW-0732">Signal</keyword>
<evidence type="ECO:0000313" key="2">
    <source>
        <dbReference type="EMBL" id="GAA1788793.1"/>
    </source>
</evidence>